<feature type="domain" description="CAAX prenyl protease 2/Lysostaphin resistance protein A-like" evidence="2">
    <location>
        <begin position="74"/>
        <end position="172"/>
    </location>
</feature>
<comment type="caution">
    <text evidence="3">The sequence shown here is derived from an EMBL/GenBank/DDBJ whole genome shotgun (WGS) entry which is preliminary data.</text>
</comment>
<evidence type="ECO:0000259" key="2">
    <source>
        <dbReference type="Pfam" id="PF02517"/>
    </source>
</evidence>
<evidence type="ECO:0000313" key="3">
    <source>
        <dbReference type="EMBL" id="MDT7833520.1"/>
    </source>
</evidence>
<keyword evidence="3" id="KW-0378">Hydrolase</keyword>
<dbReference type="PANTHER" id="PTHR39430:SF1">
    <property type="entry name" value="PROTEASE"/>
    <property type="match status" value="1"/>
</dbReference>
<keyword evidence="1" id="KW-1133">Transmembrane helix</keyword>
<feature type="transmembrane region" description="Helical" evidence="1">
    <location>
        <begin position="202"/>
        <end position="224"/>
    </location>
</feature>
<dbReference type="EMBL" id="JAVTTO010000006">
    <property type="protein sequence ID" value="MDT7833520.1"/>
    <property type="molecule type" value="Genomic_DNA"/>
</dbReference>
<gene>
    <name evidence="3" type="ORF">RQM59_14130</name>
</gene>
<keyword evidence="1" id="KW-0812">Transmembrane</keyword>
<feature type="transmembrane region" description="Helical" evidence="1">
    <location>
        <begin position="135"/>
        <end position="153"/>
    </location>
</feature>
<feature type="transmembrane region" description="Helical" evidence="1">
    <location>
        <begin position="110"/>
        <end position="129"/>
    </location>
</feature>
<dbReference type="GO" id="GO:0016787">
    <property type="term" value="F:hydrolase activity"/>
    <property type="evidence" value="ECO:0007669"/>
    <property type="project" value="UniProtKB-KW"/>
</dbReference>
<dbReference type="Proteomes" id="UP001257277">
    <property type="component" value="Unassembled WGS sequence"/>
</dbReference>
<name>A0ABU3LIQ6_9FLAO</name>
<feature type="transmembrane region" description="Helical" evidence="1">
    <location>
        <begin position="36"/>
        <end position="59"/>
    </location>
</feature>
<protein>
    <submittedName>
        <fullName evidence="3">CPBP family intramembrane glutamic endopeptidase</fullName>
        <ecNumber evidence="3">3.4.-.-</ecNumber>
    </submittedName>
</protein>
<evidence type="ECO:0000313" key="4">
    <source>
        <dbReference type="Proteomes" id="UP001257277"/>
    </source>
</evidence>
<keyword evidence="4" id="KW-1185">Reference proteome</keyword>
<sequence length="236" mass="26728">MLGLLVIVAISWILLHFIQKEGLDALGIVPNRVRVYQFFVGFVAMMLIVLLTISIESFIAKIQWSQHSQINYTSIFNAFVYHLRSALTEDLVFRGAILYILIKRAGVKKALLLSAISFGIYHVFSYGMVGSDIIPILYVVLVTGLTGYIWAYLFYKSKSIMMPLGFHIGYNLTMSLFFENQPYGELLFKEISRIHLSEWNGFLLLLFKGIFPSIVTVIAIKVTLAVNRGLKDSRTG</sequence>
<evidence type="ECO:0000256" key="1">
    <source>
        <dbReference type="SAM" id="Phobius"/>
    </source>
</evidence>
<dbReference type="PANTHER" id="PTHR39430">
    <property type="entry name" value="MEMBRANE-ASSOCIATED PROTEASE-RELATED"/>
    <property type="match status" value="1"/>
</dbReference>
<dbReference type="Pfam" id="PF02517">
    <property type="entry name" value="Rce1-like"/>
    <property type="match status" value="1"/>
</dbReference>
<accession>A0ABU3LIQ6</accession>
<dbReference type="EC" id="3.4.-.-" evidence="3"/>
<dbReference type="RefSeq" id="WP_349242773.1">
    <property type="nucleotide sequence ID" value="NZ_JAVTTO010000006.1"/>
</dbReference>
<reference evidence="3 4" key="1">
    <citation type="submission" date="2023-09" db="EMBL/GenBank/DDBJ databases">
        <title>Novel taxa isolated from Blanes Bay.</title>
        <authorList>
            <person name="Rey-Velasco X."/>
            <person name="Lucena T."/>
        </authorList>
    </citation>
    <scope>NUCLEOTIDE SEQUENCE [LARGE SCALE GENOMIC DNA]</scope>
    <source>
        <strain evidence="3 4">S356</strain>
    </source>
</reference>
<organism evidence="3 4">
    <name type="scientific">Asprobacillus argus</name>
    <dbReference type="NCBI Taxonomy" id="3076534"/>
    <lineage>
        <taxon>Bacteria</taxon>
        <taxon>Pseudomonadati</taxon>
        <taxon>Bacteroidota</taxon>
        <taxon>Flavobacteriia</taxon>
        <taxon>Flavobacteriales</taxon>
        <taxon>Flavobacteriaceae</taxon>
        <taxon>Asprobacillus</taxon>
    </lineage>
</organism>
<dbReference type="InterPro" id="IPR003675">
    <property type="entry name" value="Rce1/LyrA-like_dom"/>
</dbReference>
<proteinExistence type="predicted"/>
<keyword evidence="1" id="KW-0472">Membrane</keyword>